<organism evidence="11">
    <name type="scientific">Rhodosorus marinus</name>
    <dbReference type="NCBI Taxonomy" id="101924"/>
    <lineage>
        <taxon>Eukaryota</taxon>
        <taxon>Rhodophyta</taxon>
        <taxon>Stylonematophyceae</taxon>
        <taxon>Stylonematales</taxon>
        <taxon>Stylonemataceae</taxon>
        <taxon>Rhodosorus</taxon>
    </lineage>
</organism>
<dbReference type="EMBL" id="HBHW01003894">
    <property type="protein sequence ID" value="CAE0034863.1"/>
    <property type="molecule type" value="Transcribed_RNA"/>
</dbReference>
<dbReference type="Gene3D" id="3.40.50.300">
    <property type="entry name" value="P-loop containing nucleotide triphosphate hydrolases"/>
    <property type="match status" value="2"/>
</dbReference>
<dbReference type="GO" id="GO:0006281">
    <property type="term" value="P:DNA repair"/>
    <property type="evidence" value="ECO:0007669"/>
    <property type="project" value="UniProtKB-KW"/>
</dbReference>
<dbReference type="InterPro" id="IPR014001">
    <property type="entry name" value="Helicase_ATP-bd"/>
</dbReference>
<dbReference type="SMART" id="SM00982">
    <property type="entry name" value="TRCF"/>
    <property type="match status" value="1"/>
</dbReference>
<dbReference type="GO" id="GO:0016787">
    <property type="term" value="F:hydrolase activity"/>
    <property type="evidence" value="ECO:0007669"/>
    <property type="project" value="UniProtKB-KW"/>
</dbReference>
<evidence type="ECO:0000256" key="5">
    <source>
        <dbReference type="ARBA" id="ARBA00022840"/>
    </source>
</evidence>
<dbReference type="PROSITE" id="PS51194">
    <property type="entry name" value="HELICASE_CTER"/>
    <property type="match status" value="1"/>
</dbReference>
<dbReference type="InterPro" id="IPR011545">
    <property type="entry name" value="DEAD/DEAH_box_helicase_dom"/>
</dbReference>
<dbReference type="GO" id="GO:0005524">
    <property type="term" value="F:ATP binding"/>
    <property type="evidence" value="ECO:0007669"/>
    <property type="project" value="UniProtKB-KW"/>
</dbReference>
<dbReference type="EMBL" id="HBHW01003871">
    <property type="protein sequence ID" value="CAE0034840.1"/>
    <property type="molecule type" value="Transcribed_RNA"/>
</dbReference>
<keyword evidence="1" id="KW-0547">Nucleotide-binding</keyword>
<keyword evidence="5" id="KW-0067">ATP-binding</keyword>
<evidence type="ECO:0000256" key="2">
    <source>
        <dbReference type="ARBA" id="ARBA00022763"/>
    </source>
</evidence>
<dbReference type="InterPro" id="IPR047112">
    <property type="entry name" value="RecG/Mfd"/>
</dbReference>
<feature type="domain" description="Helicase C-terminal" evidence="9">
    <location>
        <begin position="178"/>
        <end position="327"/>
    </location>
</feature>
<evidence type="ECO:0000256" key="3">
    <source>
        <dbReference type="ARBA" id="ARBA00022801"/>
    </source>
</evidence>
<dbReference type="PANTHER" id="PTHR47964">
    <property type="entry name" value="ATP-DEPENDENT DNA HELICASE HOMOLOG RECG, CHLOROPLASTIC"/>
    <property type="match status" value="1"/>
</dbReference>
<evidence type="ECO:0000259" key="9">
    <source>
        <dbReference type="PROSITE" id="PS51194"/>
    </source>
</evidence>
<dbReference type="Gene3D" id="3.90.1150.50">
    <property type="entry name" value="Transcription-repair-coupling factor, D7 domain"/>
    <property type="match status" value="1"/>
</dbReference>
<dbReference type="Pfam" id="PF00270">
    <property type="entry name" value="DEAD"/>
    <property type="match status" value="1"/>
</dbReference>
<dbReference type="SMART" id="SM00490">
    <property type="entry name" value="HELICc"/>
    <property type="match status" value="1"/>
</dbReference>
<evidence type="ECO:0000256" key="1">
    <source>
        <dbReference type="ARBA" id="ARBA00022741"/>
    </source>
</evidence>
<dbReference type="PANTHER" id="PTHR47964:SF1">
    <property type="entry name" value="ATP-DEPENDENT DNA HELICASE HOMOLOG RECG, CHLOROPLASTIC"/>
    <property type="match status" value="1"/>
</dbReference>
<proteinExistence type="predicted"/>
<dbReference type="SUPFAM" id="SSF52540">
    <property type="entry name" value="P-loop containing nucleoside triphosphate hydrolases"/>
    <property type="match status" value="1"/>
</dbReference>
<keyword evidence="4" id="KW-0347">Helicase</keyword>
<evidence type="ECO:0008006" key="12">
    <source>
        <dbReference type="Google" id="ProtNLM"/>
    </source>
</evidence>
<dbReference type="InterPro" id="IPR037235">
    <property type="entry name" value="TRCF-like_C_D7"/>
</dbReference>
<dbReference type="SMART" id="SM00487">
    <property type="entry name" value="DEXDc"/>
    <property type="match status" value="1"/>
</dbReference>
<name>A0A7S2ZE07_9RHOD</name>
<sequence>MDRLLCGDVGFGKTEVAFRAAFRMILHGKQVAILCPTTILATQHYLKALERFKSVLEQVRIGSLSRFIRSKERLATIAGLSDGSVNFVIGTHALLSEGVKFSNLGLLIIDEEHRFGVGQKEQIRSQHRTIDILSLSATPIPRTLHLSMNGLRDVSVITTPPENRLPIITKLGPKGNGTVRRAIGFELARGGQVFYVVRHISKIKNIALWIKDLFPDRRVIIAHGECKDLERRINAFAEGKADILVCTTIIETGIDMPQVNTIVIDEPALLGLAQLHQLRGRVGRGELQGYAWLLYEGSRNTVNERLRILEQYSGLGAGFEVAQKDLELRGMGSVLGVEQSGKATTMEPADFARMLAEEISLAKQPELRVLPPLPEVAVTEIFLPVDSHIPRDYVTDDHLRLEVYFQLANADNEDDLQELTERIGKLWGTPMPLKMVQFINLIEMKIYGKSLGISKIVADKPHILMDWDVAARTLQFLTSFLVDERDRDRFSIDSENGQITLRGMGLLAGDAQVAKLRSWLQIFDRCNREMREAESRTASSPFPGAGGQSS</sequence>
<gene>
    <name evidence="10" type="ORF">RMAR00112_LOCUS2786</name>
    <name evidence="11" type="ORF">RMAR00112_LOCUS2809</name>
</gene>
<evidence type="ECO:0000256" key="6">
    <source>
        <dbReference type="ARBA" id="ARBA00023125"/>
    </source>
</evidence>
<dbReference type="PROSITE" id="PS51192">
    <property type="entry name" value="HELICASE_ATP_BIND_1"/>
    <property type="match status" value="1"/>
</dbReference>
<evidence type="ECO:0000256" key="4">
    <source>
        <dbReference type="ARBA" id="ARBA00022806"/>
    </source>
</evidence>
<dbReference type="SUPFAM" id="SSF143517">
    <property type="entry name" value="TRCF domain-like"/>
    <property type="match status" value="1"/>
</dbReference>
<dbReference type="Pfam" id="PF00271">
    <property type="entry name" value="Helicase_C"/>
    <property type="match status" value="1"/>
</dbReference>
<evidence type="ECO:0000313" key="11">
    <source>
        <dbReference type="EMBL" id="CAE0034863.1"/>
    </source>
</evidence>
<keyword evidence="2" id="KW-0227">DNA damage</keyword>
<dbReference type="AlphaFoldDB" id="A0A7S2ZE07"/>
<dbReference type="InterPro" id="IPR001650">
    <property type="entry name" value="Helicase_C-like"/>
</dbReference>
<keyword evidence="7" id="KW-0234">DNA repair</keyword>
<dbReference type="InterPro" id="IPR027417">
    <property type="entry name" value="P-loop_NTPase"/>
</dbReference>
<dbReference type="GO" id="GO:0003678">
    <property type="term" value="F:DNA helicase activity"/>
    <property type="evidence" value="ECO:0007669"/>
    <property type="project" value="TreeGrafter"/>
</dbReference>
<feature type="domain" description="Helicase ATP-binding" evidence="8">
    <location>
        <begin position="1"/>
        <end position="157"/>
    </location>
</feature>
<dbReference type="Pfam" id="PF03461">
    <property type="entry name" value="TRCF"/>
    <property type="match status" value="1"/>
</dbReference>
<reference evidence="11" key="1">
    <citation type="submission" date="2021-01" db="EMBL/GenBank/DDBJ databases">
        <authorList>
            <person name="Corre E."/>
            <person name="Pelletier E."/>
            <person name="Niang G."/>
            <person name="Scheremetjew M."/>
            <person name="Finn R."/>
            <person name="Kale V."/>
            <person name="Holt S."/>
            <person name="Cochrane G."/>
            <person name="Meng A."/>
            <person name="Brown T."/>
            <person name="Cohen L."/>
        </authorList>
    </citation>
    <scope>NUCLEOTIDE SEQUENCE</scope>
    <source>
        <strain evidence="11">CCMP 769</strain>
    </source>
</reference>
<keyword evidence="3" id="KW-0378">Hydrolase</keyword>
<evidence type="ECO:0000313" key="10">
    <source>
        <dbReference type="EMBL" id="CAE0034840.1"/>
    </source>
</evidence>
<dbReference type="InterPro" id="IPR005118">
    <property type="entry name" value="TRCF_C"/>
</dbReference>
<keyword evidence="6" id="KW-0238">DNA-binding</keyword>
<dbReference type="GO" id="GO:0003677">
    <property type="term" value="F:DNA binding"/>
    <property type="evidence" value="ECO:0007669"/>
    <property type="project" value="UniProtKB-KW"/>
</dbReference>
<evidence type="ECO:0000259" key="8">
    <source>
        <dbReference type="PROSITE" id="PS51192"/>
    </source>
</evidence>
<accession>A0A7S2ZE07</accession>
<evidence type="ECO:0000256" key="7">
    <source>
        <dbReference type="ARBA" id="ARBA00023204"/>
    </source>
</evidence>
<protein>
    <recommendedName>
        <fullName evidence="12">DEAD/DEAH box helicase</fullName>
    </recommendedName>
</protein>